<gene>
    <name evidence="1" type="ORF">KC660_01655</name>
</gene>
<dbReference type="EMBL" id="JAGQLG010000059">
    <property type="protein sequence ID" value="MCA9382093.1"/>
    <property type="molecule type" value="Genomic_DNA"/>
</dbReference>
<dbReference type="Proteomes" id="UP000782843">
    <property type="component" value="Unassembled WGS sequence"/>
</dbReference>
<accession>A0A955RHW1</accession>
<feature type="non-terminal residue" evidence="1">
    <location>
        <position position="1"/>
    </location>
</feature>
<proteinExistence type="predicted"/>
<evidence type="ECO:0000313" key="1">
    <source>
        <dbReference type="EMBL" id="MCA9382093.1"/>
    </source>
</evidence>
<sequence length="482" mass="55346">KTNLEHFRHGEVIEDSVWEPYFSSEVQNLIKETLIENQGETLVITGGTVYKMIAGCNSGSDIDIMANERIIETLKNKTEVRKESNAIQVSTPSGDELDLLNSNFFSQIGVSAIKRYFSHEKRQEIFKRYEQGELLERDLFQLFPWETMKIQFGLDENMELEAKFHDPNNYIEEARLVDEKIIFPGFHENAVYGEMLHQLDRAITYGNTIRYPEPRPAIWAMTNGIRLASTACVLGEEVITSLQGDERLGVFKETQDGNLTPNTNQHYFNMMARIIKHVGNGGELFFGEEVSANEINEIMKQQSQKHFAKAALNDPARAYEYFFQVFEAGEMILPQIQRNFDAFHENFLGISNNVVHLLENADDTEDSARYIKEHLAPELLKDKGVISLLKFKSWCEEEYGSDLNTAKHPTSMSEIVAFMYLANNIAPEDIEETDAAWWKLEGTMKPSNPRYTNAEFDSGLDFQKVKRIMREKTKKTVGKITR</sequence>
<evidence type="ECO:0000313" key="2">
    <source>
        <dbReference type="Proteomes" id="UP000782843"/>
    </source>
</evidence>
<organism evidence="1 2">
    <name type="scientific">Candidatus Dojkabacteria bacterium</name>
    <dbReference type="NCBI Taxonomy" id="2099670"/>
    <lineage>
        <taxon>Bacteria</taxon>
        <taxon>Candidatus Dojkabacteria</taxon>
    </lineage>
</organism>
<reference evidence="1" key="1">
    <citation type="submission" date="2020-04" db="EMBL/GenBank/DDBJ databases">
        <authorList>
            <person name="Zhang T."/>
        </authorList>
    </citation>
    <scope>NUCLEOTIDE SEQUENCE</scope>
    <source>
        <strain evidence="1">HKST-UBA10</strain>
    </source>
</reference>
<comment type="caution">
    <text evidence="1">The sequence shown here is derived from an EMBL/GenBank/DDBJ whole genome shotgun (WGS) entry which is preliminary data.</text>
</comment>
<name>A0A955RHW1_9BACT</name>
<dbReference type="AlphaFoldDB" id="A0A955RHW1"/>
<reference evidence="1" key="2">
    <citation type="journal article" date="2021" name="Microbiome">
        <title>Successional dynamics and alternative stable states in a saline activated sludge microbial community over 9 years.</title>
        <authorList>
            <person name="Wang Y."/>
            <person name="Ye J."/>
            <person name="Ju F."/>
            <person name="Liu L."/>
            <person name="Boyd J.A."/>
            <person name="Deng Y."/>
            <person name="Parks D.H."/>
            <person name="Jiang X."/>
            <person name="Yin X."/>
            <person name="Woodcroft B.J."/>
            <person name="Tyson G.W."/>
            <person name="Hugenholtz P."/>
            <person name="Polz M.F."/>
            <person name="Zhang T."/>
        </authorList>
    </citation>
    <scope>NUCLEOTIDE SEQUENCE</scope>
    <source>
        <strain evidence="1">HKST-UBA10</strain>
    </source>
</reference>
<protein>
    <submittedName>
        <fullName evidence="1">Uncharacterized protein</fullName>
    </submittedName>
</protein>